<keyword evidence="4" id="KW-1185">Reference proteome</keyword>
<dbReference type="RefSeq" id="WP_218994567.1">
    <property type="nucleotide sequence ID" value="NZ_JAHVXU010000001.1"/>
</dbReference>
<keyword evidence="1" id="KW-0235">DNA replication</keyword>
<comment type="caution">
    <text evidence="3">The sequence shown here is derived from an EMBL/GenBank/DDBJ whole genome shotgun (WGS) entry which is preliminary data.</text>
</comment>
<evidence type="ECO:0000256" key="1">
    <source>
        <dbReference type="HAMAP-Rule" id="MF_00483"/>
    </source>
</evidence>
<dbReference type="Pfam" id="PF05472">
    <property type="entry name" value="Ter"/>
    <property type="match status" value="1"/>
</dbReference>
<sequence length="313" mass="35736">MEKATVRYDLVTDMQQCVKDLEQALGELRQQTESLPLLIARVFRLPPVEKGHEHDPISQITVEQHLGIAAREMALNHYCRLFMQHQSEKLSTKAAVRLPGALCIECNEQEEHELTGRIAGINQCKARLEQLITVESGLPSEARFEFVHQHLRGLITLNAYRTLTAITAPESLRFGWANKQVIKNVKREEIVAQLEKSLKAGRAQAPWTREQWAEKVQQELADVRALPASARLKIKRPVKVQPIARVWRAEEKKQTQLACPSPILVLCRDRSQVPQLGELLNYDADNITHRYKPAAEPLYLLIPRLHLWVDCPV</sequence>
<comment type="subcellular location">
    <subcellularLocation>
        <location evidence="1">Cytoplasm</location>
    </subcellularLocation>
</comment>
<gene>
    <name evidence="1 3" type="primary">tus</name>
    <name evidence="3" type="ORF">KYI95_02795</name>
</gene>
<evidence type="ECO:0000256" key="2">
    <source>
        <dbReference type="NCBIfam" id="TIGR02648"/>
    </source>
</evidence>
<name>A0ABS6VBF3_9GAMM</name>
<dbReference type="NCBIfam" id="TIGR02648">
    <property type="entry name" value="rep_term_tus"/>
    <property type="match status" value="1"/>
</dbReference>
<proteinExistence type="inferred from homology"/>
<keyword evidence="1" id="KW-0238">DNA-binding</keyword>
<dbReference type="HAMAP" id="MF_00483">
    <property type="entry name" value="Rep_term_Tus"/>
    <property type="match status" value="1"/>
</dbReference>
<evidence type="ECO:0000313" key="4">
    <source>
        <dbReference type="Proteomes" id="UP001197236"/>
    </source>
</evidence>
<keyword evidence="1" id="KW-0963">Cytoplasm</keyword>
<dbReference type="Proteomes" id="UP001197236">
    <property type="component" value="Unassembled WGS sequence"/>
</dbReference>
<comment type="function">
    <text evidence="1">Trans-acting protein required for termination of DNA replication. Binds to DNA replication terminator sequences (terA to terF) to prevent the passage of replication forks. The termination efficiency will be affected by the affinity of this protein for the terminator sequence.</text>
</comment>
<reference evidence="3 4" key="1">
    <citation type="submission" date="2021-07" db="EMBL/GenBank/DDBJ databases">
        <title>A novel phosphonate cluster across the Pantoea species complex is important for pathogenicity in onion.</title>
        <authorList>
            <person name="Zhao M."/>
            <person name="Stice S."/>
            <person name="Shin G.Y."/>
            <person name="Coutinho T."/>
            <person name="Gitaitis R."/>
            <person name="Kvitko B."/>
            <person name="Dutta B."/>
        </authorList>
    </citation>
    <scope>NUCLEOTIDE SEQUENCE [LARGE SCALE GENOMIC DNA]</scope>
    <source>
        <strain evidence="3 4">BD 382</strain>
    </source>
</reference>
<organism evidence="3 4">
    <name type="scientific">Pantoea allii</name>
    <dbReference type="NCBI Taxonomy" id="574096"/>
    <lineage>
        <taxon>Bacteria</taxon>
        <taxon>Pseudomonadati</taxon>
        <taxon>Pseudomonadota</taxon>
        <taxon>Gammaproteobacteria</taxon>
        <taxon>Enterobacterales</taxon>
        <taxon>Erwiniaceae</taxon>
        <taxon>Pantoea</taxon>
    </lineage>
</organism>
<accession>A0ABS6VBF3</accession>
<dbReference type="InterPro" id="IPR008865">
    <property type="entry name" value="DNA_replication_term_site-bd"/>
</dbReference>
<dbReference type="EMBL" id="JAHVXZ010000001">
    <property type="protein sequence ID" value="MBW1256143.1"/>
    <property type="molecule type" value="Genomic_DNA"/>
</dbReference>
<comment type="similarity">
    <text evidence="1">Belongs to the Tus family.</text>
</comment>
<evidence type="ECO:0000313" key="3">
    <source>
        <dbReference type="EMBL" id="MBW1256143.1"/>
    </source>
</evidence>
<protein>
    <recommendedName>
        <fullName evidence="1 2">DNA replication terminus site-binding protein</fullName>
        <shortName evidence="1">Ter-binding protein</shortName>
    </recommendedName>
</protein>